<name>A0A3A9YHX6_9ACTN</name>
<dbReference type="AlphaFoldDB" id="A0A3A9YHX6"/>
<evidence type="ECO:0000313" key="4">
    <source>
        <dbReference type="Proteomes" id="UP000275865"/>
    </source>
</evidence>
<dbReference type="Gene3D" id="3.40.50.620">
    <property type="entry name" value="HUPs"/>
    <property type="match status" value="1"/>
</dbReference>
<dbReference type="InterPro" id="IPR006016">
    <property type="entry name" value="UspA"/>
</dbReference>
<feature type="compositionally biased region" description="Basic and acidic residues" evidence="1">
    <location>
        <begin position="48"/>
        <end position="60"/>
    </location>
</feature>
<sequence>MVEVAGARAGAGRRPTRRRARTAARSADRRTADRRHPRQPPPGVPADRAVRGGRLVDRGGPRRRRTTLRRQPDDAAPRRGRPAPARRSGGRRHAQHPAPPRPLRSHPEEPGDLGMSRPATTRRVVVGVDRSFCGLAALRAAVRLAHQENACLYAVRAWAYAPVWRPGTMPWLWQEDLDRAARAYIREAFDAAMGGVPRDVPVRIVAEQGYAGQVLVDQACRESDLLVVGSPRRGRFSVAGGHVTRYCVSRAQVPVVTVPAPAWARAEVIRRFGASLERFTP</sequence>
<comment type="caution">
    <text evidence="3">The sequence shown here is derived from an EMBL/GenBank/DDBJ whole genome shotgun (WGS) entry which is preliminary data.</text>
</comment>
<gene>
    <name evidence="3" type="ORF">D7044_16070</name>
</gene>
<accession>A0A3A9YHX6</accession>
<organism evidence="3 4">
    <name type="scientific">Micromonospora musae</name>
    <dbReference type="NCBI Taxonomy" id="1894970"/>
    <lineage>
        <taxon>Bacteria</taxon>
        <taxon>Bacillati</taxon>
        <taxon>Actinomycetota</taxon>
        <taxon>Actinomycetes</taxon>
        <taxon>Micromonosporales</taxon>
        <taxon>Micromonosporaceae</taxon>
        <taxon>Micromonospora</taxon>
    </lineage>
</organism>
<dbReference type="SUPFAM" id="SSF52402">
    <property type="entry name" value="Adenine nucleotide alpha hydrolases-like"/>
    <property type="match status" value="1"/>
</dbReference>
<protein>
    <submittedName>
        <fullName evidence="3">Universal stress protein</fullName>
    </submittedName>
</protein>
<feature type="region of interest" description="Disordered" evidence="1">
    <location>
        <begin position="1"/>
        <end position="118"/>
    </location>
</feature>
<dbReference type="EMBL" id="RAZT01000007">
    <property type="protein sequence ID" value="RKN31797.1"/>
    <property type="molecule type" value="Genomic_DNA"/>
</dbReference>
<dbReference type="Pfam" id="PF00582">
    <property type="entry name" value="Usp"/>
    <property type="match status" value="1"/>
</dbReference>
<evidence type="ECO:0000256" key="1">
    <source>
        <dbReference type="SAM" id="MobiDB-lite"/>
    </source>
</evidence>
<reference evidence="3 4" key="1">
    <citation type="submission" date="2018-09" db="EMBL/GenBank/DDBJ databases">
        <title>Micromonospora sp. nov. MS1-9, isolated from a root of Musa sp.</title>
        <authorList>
            <person name="Kuncharoen N."/>
            <person name="Kudo T."/>
            <person name="Ohkuma M."/>
            <person name="Yuki M."/>
            <person name="Tanasupawat S."/>
        </authorList>
    </citation>
    <scope>NUCLEOTIDE SEQUENCE [LARGE SCALE GENOMIC DNA]</scope>
    <source>
        <strain evidence="3 4">MS1-9</strain>
    </source>
</reference>
<feature type="domain" description="UspA" evidence="2">
    <location>
        <begin position="122"/>
        <end position="259"/>
    </location>
</feature>
<proteinExistence type="predicted"/>
<evidence type="ECO:0000259" key="2">
    <source>
        <dbReference type="Pfam" id="PF00582"/>
    </source>
</evidence>
<dbReference type="Proteomes" id="UP000275865">
    <property type="component" value="Unassembled WGS sequence"/>
</dbReference>
<feature type="compositionally biased region" description="Low complexity" evidence="1">
    <location>
        <begin position="1"/>
        <end position="13"/>
    </location>
</feature>
<dbReference type="InterPro" id="IPR014729">
    <property type="entry name" value="Rossmann-like_a/b/a_fold"/>
</dbReference>
<evidence type="ECO:0000313" key="3">
    <source>
        <dbReference type="EMBL" id="RKN31797.1"/>
    </source>
</evidence>